<dbReference type="Proteomes" id="UP000619788">
    <property type="component" value="Unassembled WGS sequence"/>
</dbReference>
<dbReference type="InterPro" id="IPR016032">
    <property type="entry name" value="Sig_transdc_resp-reg_C-effctor"/>
</dbReference>
<dbReference type="InterPro" id="IPR036388">
    <property type="entry name" value="WH-like_DNA-bd_sf"/>
</dbReference>
<dbReference type="GO" id="GO:0006355">
    <property type="term" value="P:regulation of DNA-templated transcription"/>
    <property type="evidence" value="ECO:0007669"/>
    <property type="project" value="InterPro"/>
</dbReference>
<reference evidence="8 9" key="1">
    <citation type="submission" date="2021-01" db="EMBL/GenBank/DDBJ databases">
        <title>Whole genome shotgun sequence of Planobispora siamensis NBRC 107568.</title>
        <authorList>
            <person name="Komaki H."/>
            <person name="Tamura T."/>
        </authorList>
    </citation>
    <scope>NUCLEOTIDE SEQUENCE [LARGE SCALE GENOMIC DNA]</scope>
    <source>
        <strain evidence="8 9">NBRC 107568</strain>
    </source>
</reference>
<dbReference type="InterPro" id="IPR000792">
    <property type="entry name" value="Tscrpt_reg_LuxR_C"/>
</dbReference>
<keyword evidence="3 8" id="KW-0238">DNA-binding</keyword>
<dbReference type="PANTHER" id="PTHR43214:SF24">
    <property type="entry name" value="TRANSCRIPTIONAL REGULATORY PROTEIN NARL-RELATED"/>
    <property type="match status" value="1"/>
</dbReference>
<proteinExistence type="predicted"/>
<protein>
    <submittedName>
        <fullName evidence="8">DNA-binding response regulator</fullName>
    </submittedName>
</protein>
<dbReference type="InterPro" id="IPR039420">
    <property type="entry name" value="WalR-like"/>
</dbReference>
<dbReference type="Pfam" id="PF00196">
    <property type="entry name" value="GerE"/>
    <property type="match status" value="1"/>
</dbReference>
<evidence type="ECO:0000256" key="4">
    <source>
        <dbReference type="ARBA" id="ARBA00023163"/>
    </source>
</evidence>
<evidence type="ECO:0000256" key="3">
    <source>
        <dbReference type="ARBA" id="ARBA00023125"/>
    </source>
</evidence>
<gene>
    <name evidence="8" type="ORF">Psi01_48720</name>
</gene>
<dbReference type="GO" id="GO:0000160">
    <property type="term" value="P:phosphorelay signal transduction system"/>
    <property type="evidence" value="ECO:0007669"/>
    <property type="project" value="InterPro"/>
</dbReference>
<dbReference type="PROSITE" id="PS50043">
    <property type="entry name" value="HTH_LUXR_2"/>
    <property type="match status" value="1"/>
</dbReference>
<dbReference type="CDD" id="cd06170">
    <property type="entry name" value="LuxR_C_like"/>
    <property type="match status" value="1"/>
</dbReference>
<comment type="caution">
    <text evidence="8">The sequence shown here is derived from an EMBL/GenBank/DDBJ whole genome shotgun (WGS) entry which is preliminary data.</text>
</comment>
<dbReference type="Pfam" id="PF00072">
    <property type="entry name" value="Response_reg"/>
    <property type="match status" value="1"/>
</dbReference>
<dbReference type="CDD" id="cd17535">
    <property type="entry name" value="REC_NarL-like"/>
    <property type="match status" value="1"/>
</dbReference>
<feature type="domain" description="HTH luxR-type" evidence="6">
    <location>
        <begin position="144"/>
        <end position="215"/>
    </location>
</feature>
<evidence type="ECO:0000256" key="1">
    <source>
        <dbReference type="ARBA" id="ARBA00022553"/>
    </source>
</evidence>
<dbReference type="SMART" id="SM00421">
    <property type="entry name" value="HTH_LUXR"/>
    <property type="match status" value="1"/>
</dbReference>
<evidence type="ECO:0000256" key="2">
    <source>
        <dbReference type="ARBA" id="ARBA00023015"/>
    </source>
</evidence>
<dbReference type="SUPFAM" id="SSF52172">
    <property type="entry name" value="CheY-like"/>
    <property type="match status" value="1"/>
</dbReference>
<keyword evidence="1 5" id="KW-0597">Phosphoprotein</keyword>
<dbReference type="PANTHER" id="PTHR43214">
    <property type="entry name" value="TWO-COMPONENT RESPONSE REGULATOR"/>
    <property type="match status" value="1"/>
</dbReference>
<dbReference type="Gene3D" id="1.10.10.10">
    <property type="entry name" value="Winged helix-like DNA-binding domain superfamily/Winged helix DNA-binding domain"/>
    <property type="match status" value="1"/>
</dbReference>
<dbReference type="GO" id="GO:0003677">
    <property type="term" value="F:DNA binding"/>
    <property type="evidence" value="ECO:0007669"/>
    <property type="project" value="UniProtKB-KW"/>
</dbReference>
<evidence type="ECO:0000259" key="6">
    <source>
        <dbReference type="PROSITE" id="PS50043"/>
    </source>
</evidence>
<keyword evidence="4" id="KW-0804">Transcription</keyword>
<evidence type="ECO:0000313" key="9">
    <source>
        <dbReference type="Proteomes" id="UP000619788"/>
    </source>
</evidence>
<feature type="modified residue" description="4-aspartylphosphate" evidence="5">
    <location>
        <position position="52"/>
    </location>
</feature>
<evidence type="ECO:0000256" key="5">
    <source>
        <dbReference type="PROSITE-ProRule" id="PRU00169"/>
    </source>
</evidence>
<accession>A0A8J3SJU2</accession>
<name>A0A8J3SJU2_9ACTN</name>
<sequence>MRVIVVDDSVIIREGLRRLLEAEGHHVVDVVGRPERVAAAVAAGTPDAVILDIRMPPTFTDEGIQLAAALRAARPQLAVLVLSQYAMPEYASRLLSDGTGGIGYLLKERVLEPLHLSQALRRLADGGVLVDPEVVGELLAAGQRDDPIDRLSTREREVLQLMAEGLSDRGIAERLYVSANTVGTHIRHVFHKLGLPDGAADNRRVLAVLTFLQHR</sequence>
<evidence type="ECO:0000259" key="7">
    <source>
        <dbReference type="PROSITE" id="PS50110"/>
    </source>
</evidence>
<organism evidence="8 9">
    <name type="scientific">Planobispora siamensis</name>
    <dbReference type="NCBI Taxonomy" id="936338"/>
    <lineage>
        <taxon>Bacteria</taxon>
        <taxon>Bacillati</taxon>
        <taxon>Actinomycetota</taxon>
        <taxon>Actinomycetes</taxon>
        <taxon>Streptosporangiales</taxon>
        <taxon>Streptosporangiaceae</taxon>
        <taxon>Planobispora</taxon>
    </lineage>
</organism>
<dbReference type="SMART" id="SM00448">
    <property type="entry name" value="REC"/>
    <property type="match status" value="1"/>
</dbReference>
<keyword evidence="2" id="KW-0805">Transcription regulation</keyword>
<evidence type="ECO:0000313" key="8">
    <source>
        <dbReference type="EMBL" id="GIH94242.1"/>
    </source>
</evidence>
<dbReference type="RefSeq" id="WP_204066380.1">
    <property type="nucleotide sequence ID" value="NZ_BOOJ01000040.1"/>
</dbReference>
<dbReference type="SUPFAM" id="SSF46894">
    <property type="entry name" value="C-terminal effector domain of the bipartite response regulators"/>
    <property type="match status" value="1"/>
</dbReference>
<dbReference type="PROSITE" id="PS50110">
    <property type="entry name" value="RESPONSE_REGULATORY"/>
    <property type="match status" value="1"/>
</dbReference>
<dbReference type="AlphaFoldDB" id="A0A8J3SJU2"/>
<dbReference type="InterPro" id="IPR011006">
    <property type="entry name" value="CheY-like_superfamily"/>
</dbReference>
<dbReference type="InterPro" id="IPR058245">
    <property type="entry name" value="NreC/VraR/RcsB-like_REC"/>
</dbReference>
<keyword evidence="9" id="KW-1185">Reference proteome</keyword>
<dbReference type="EMBL" id="BOOJ01000040">
    <property type="protein sequence ID" value="GIH94242.1"/>
    <property type="molecule type" value="Genomic_DNA"/>
</dbReference>
<dbReference type="PRINTS" id="PR00038">
    <property type="entry name" value="HTHLUXR"/>
</dbReference>
<dbReference type="Gene3D" id="3.40.50.2300">
    <property type="match status" value="1"/>
</dbReference>
<dbReference type="InterPro" id="IPR001789">
    <property type="entry name" value="Sig_transdc_resp-reg_receiver"/>
</dbReference>
<feature type="domain" description="Response regulatory" evidence="7">
    <location>
        <begin position="2"/>
        <end position="122"/>
    </location>
</feature>